<dbReference type="InterPro" id="IPR035906">
    <property type="entry name" value="MetI-like_sf"/>
</dbReference>
<feature type="transmembrane region" description="Helical" evidence="7">
    <location>
        <begin position="66"/>
        <end position="86"/>
    </location>
</feature>
<keyword evidence="3" id="KW-1003">Cell membrane</keyword>
<evidence type="ECO:0000256" key="3">
    <source>
        <dbReference type="ARBA" id="ARBA00022475"/>
    </source>
</evidence>
<feature type="transmembrane region" description="Helical" evidence="7">
    <location>
        <begin position="7"/>
        <end position="25"/>
    </location>
</feature>
<evidence type="ECO:0000259" key="8">
    <source>
        <dbReference type="PROSITE" id="PS50928"/>
    </source>
</evidence>
<gene>
    <name evidence="9" type="ORF">ACFQ1Z_02675</name>
</gene>
<dbReference type="Pfam" id="PF00528">
    <property type="entry name" value="BPD_transp_1"/>
    <property type="match status" value="1"/>
</dbReference>
<evidence type="ECO:0000313" key="9">
    <source>
        <dbReference type="EMBL" id="MFD0912442.1"/>
    </source>
</evidence>
<comment type="caution">
    <text evidence="9">The sequence shown here is derived from an EMBL/GenBank/DDBJ whole genome shotgun (WGS) entry which is preliminary data.</text>
</comment>
<keyword evidence="10" id="KW-1185">Reference proteome</keyword>
<protein>
    <submittedName>
        <fullName evidence="9">ABC transporter permease</fullName>
    </submittedName>
</protein>
<keyword evidence="5 7" id="KW-1133">Transmembrane helix</keyword>
<evidence type="ECO:0000256" key="7">
    <source>
        <dbReference type="RuleBase" id="RU363032"/>
    </source>
</evidence>
<dbReference type="PANTHER" id="PTHR30151">
    <property type="entry name" value="ALKANE SULFONATE ABC TRANSPORTER-RELATED, MEMBRANE SUBUNIT"/>
    <property type="match status" value="1"/>
</dbReference>
<feature type="domain" description="ABC transmembrane type-1" evidence="8">
    <location>
        <begin position="59"/>
        <end position="239"/>
    </location>
</feature>
<name>A0ABW3F4G4_9PROT</name>
<dbReference type="InterPro" id="IPR000515">
    <property type="entry name" value="MetI-like"/>
</dbReference>
<dbReference type="RefSeq" id="WP_379055379.1">
    <property type="nucleotide sequence ID" value="NZ_JBHTKB010000001.1"/>
</dbReference>
<comment type="similarity">
    <text evidence="7">Belongs to the binding-protein-dependent transport system permease family.</text>
</comment>
<evidence type="ECO:0000313" key="10">
    <source>
        <dbReference type="Proteomes" id="UP001597128"/>
    </source>
</evidence>
<keyword evidence="2 7" id="KW-0813">Transport</keyword>
<evidence type="ECO:0000256" key="5">
    <source>
        <dbReference type="ARBA" id="ARBA00022989"/>
    </source>
</evidence>
<dbReference type="SUPFAM" id="SSF161098">
    <property type="entry name" value="MetI-like"/>
    <property type="match status" value="1"/>
</dbReference>
<reference evidence="10" key="1">
    <citation type="journal article" date="2019" name="Int. J. Syst. Evol. Microbiol.">
        <title>The Global Catalogue of Microorganisms (GCM) 10K type strain sequencing project: providing services to taxonomists for standard genome sequencing and annotation.</title>
        <authorList>
            <consortium name="The Broad Institute Genomics Platform"/>
            <consortium name="The Broad Institute Genome Sequencing Center for Infectious Disease"/>
            <person name="Wu L."/>
            <person name="Ma J."/>
        </authorList>
    </citation>
    <scope>NUCLEOTIDE SEQUENCE [LARGE SCALE GENOMIC DNA]</scope>
    <source>
        <strain evidence="10">CCUG 58412</strain>
    </source>
</reference>
<organism evidence="9 10">
    <name type="scientific">Methylophilus luteus</name>
    <dbReference type="NCBI Taxonomy" id="640108"/>
    <lineage>
        <taxon>Bacteria</taxon>
        <taxon>Pseudomonadati</taxon>
        <taxon>Pseudomonadota</taxon>
        <taxon>Betaproteobacteria</taxon>
        <taxon>Nitrosomonadales</taxon>
        <taxon>Methylophilaceae</taxon>
        <taxon>Methylophilus</taxon>
    </lineage>
</organism>
<keyword evidence="4 7" id="KW-0812">Transmembrane</keyword>
<evidence type="ECO:0000256" key="6">
    <source>
        <dbReference type="ARBA" id="ARBA00023136"/>
    </source>
</evidence>
<dbReference type="PROSITE" id="PS50928">
    <property type="entry name" value="ABC_TM1"/>
    <property type="match status" value="1"/>
</dbReference>
<sequence>MTRNWKSVLPFLISPLLVLAIWWWVSNAGHYSEDILVTPQQVFATLGELSDNGELWLHLQASFNRLLIGFSLGAVVGVLFGIWMAISPRVEAYALPLFQGLRQVPTIALIPILILLLGVDEIFKVIIVFKAASLTVALAAYEATKGVSKSYFEVASIYQLPKTTLYRKLIIPAITPPVFTGLRIAFSRSWTILVAAELLAADSGIGQMMQLGREMFRLDVVMVGVVITGLVGFSIDKLFKWGELRLIPWQHNVRA</sequence>
<accession>A0ABW3F4G4</accession>
<proteinExistence type="inferred from homology"/>
<dbReference type="Proteomes" id="UP001597128">
    <property type="component" value="Unassembled WGS sequence"/>
</dbReference>
<comment type="subcellular location">
    <subcellularLocation>
        <location evidence="1 7">Cell membrane</location>
        <topology evidence="1 7">Multi-pass membrane protein</topology>
    </subcellularLocation>
</comment>
<keyword evidence="6 7" id="KW-0472">Membrane</keyword>
<evidence type="ECO:0000256" key="4">
    <source>
        <dbReference type="ARBA" id="ARBA00022692"/>
    </source>
</evidence>
<dbReference type="CDD" id="cd06261">
    <property type="entry name" value="TM_PBP2"/>
    <property type="match status" value="1"/>
</dbReference>
<dbReference type="Gene3D" id="1.10.3720.10">
    <property type="entry name" value="MetI-like"/>
    <property type="match status" value="1"/>
</dbReference>
<evidence type="ECO:0000256" key="1">
    <source>
        <dbReference type="ARBA" id="ARBA00004651"/>
    </source>
</evidence>
<dbReference type="EMBL" id="JBHTKB010000001">
    <property type="protein sequence ID" value="MFD0912442.1"/>
    <property type="molecule type" value="Genomic_DNA"/>
</dbReference>
<feature type="transmembrane region" description="Helical" evidence="7">
    <location>
        <begin position="216"/>
        <end position="235"/>
    </location>
</feature>
<evidence type="ECO:0000256" key="2">
    <source>
        <dbReference type="ARBA" id="ARBA00022448"/>
    </source>
</evidence>
<dbReference type="PANTHER" id="PTHR30151:SF38">
    <property type="entry name" value="ALIPHATIC SULFONATES TRANSPORT PERMEASE PROTEIN SSUC-RELATED"/>
    <property type="match status" value="1"/>
</dbReference>